<dbReference type="AlphaFoldDB" id="A0A9X0APA7"/>
<name>A0A9X0APA7_9HELO</name>
<feature type="compositionally biased region" description="Basic residues" evidence="1">
    <location>
        <begin position="20"/>
        <end position="29"/>
    </location>
</feature>
<accession>A0A9X0APA7</accession>
<organism evidence="2 3">
    <name type="scientific">Sclerotinia nivalis</name>
    <dbReference type="NCBI Taxonomy" id="352851"/>
    <lineage>
        <taxon>Eukaryota</taxon>
        <taxon>Fungi</taxon>
        <taxon>Dikarya</taxon>
        <taxon>Ascomycota</taxon>
        <taxon>Pezizomycotina</taxon>
        <taxon>Leotiomycetes</taxon>
        <taxon>Helotiales</taxon>
        <taxon>Sclerotiniaceae</taxon>
        <taxon>Sclerotinia</taxon>
    </lineage>
</organism>
<evidence type="ECO:0000256" key="1">
    <source>
        <dbReference type="SAM" id="MobiDB-lite"/>
    </source>
</evidence>
<dbReference type="Proteomes" id="UP001152300">
    <property type="component" value="Unassembled WGS sequence"/>
</dbReference>
<keyword evidence="3" id="KW-1185">Reference proteome</keyword>
<feature type="region of interest" description="Disordered" evidence="1">
    <location>
        <begin position="1"/>
        <end position="35"/>
    </location>
</feature>
<gene>
    <name evidence="2" type="ORF">OCU04_005132</name>
</gene>
<evidence type="ECO:0000313" key="2">
    <source>
        <dbReference type="EMBL" id="KAJ8066039.1"/>
    </source>
</evidence>
<evidence type="ECO:0000313" key="3">
    <source>
        <dbReference type="Proteomes" id="UP001152300"/>
    </source>
</evidence>
<sequence>MPSRKHSQIPKGRSLVEHQRHSKTHRTRAKALSERSKWCQEAFDHKQDAGRADDKSLAQEIKAAREDNAPAESLSDLSM</sequence>
<dbReference type="EMBL" id="JAPEIS010000005">
    <property type="protein sequence ID" value="KAJ8066039.1"/>
    <property type="molecule type" value="Genomic_DNA"/>
</dbReference>
<proteinExistence type="predicted"/>
<comment type="caution">
    <text evidence="2">The sequence shown here is derived from an EMBL/GenBank/DDBJ whole genome shotgun (WGS) entry which is preliminary data.</text>
</comment>
<protein>
    <submittedName>
        <fullName evidence="2">Uncharacterized protein</fullName>
    </submittedName>
</protein>
<dbReference type="OrthoDB" id="3526375at2759"/>
<reference evidence="2" key="1">
    <citation type="submission" date="2022-11" db="EMBL/GenBank/DDBJ databases">
        <title>Genome Resource of Sclerotinia nivalis Strain SnTB1, a Plant Pathogen Isolated from American Ginseng.</title>
        <authorList>
            <person name="Fan S."/>
        </authorList>
    </citation>
    <scope>NUCLEOTIDE SEQUENCE</scope>
    <source>
        <strain evidence="2">SnTB1</strain>
    </source>
</reference>